<evidence type="ECO:0000313" key="3">
    <source>
        <dbReference type="Proteomes" id="UP000886595"/>
    </source>
</evidence>
<organism evidence="2 3">
    <name type="scientific">Brassica carinata</name>
    <name type="common">Ethiopian mustard</name>
    <name type="synonym">Abyssinian cabbage</name>
    <dbReference type="NCBI Taxonomy" id="52824"/>
    <lineage>
        <taxon>Eukaryota</taxon>
        <taxon>Viridiplantae</taxon>
        <taxon>Streptophyta</taxon>
        <taxon>Embryophyta</taxon>
        <taxon>Tracheophyta</taxon>
        <taxon>Spermatophyta</taxon>
        <taxon>Magnoliopsida</taxon>
        <taxon>eudicotyledons</taxon>
        <taxon>Gunneridae</taxon>
        <taxon>Pentapetalae</taxon>
        <taxon>rosids</taxon>
        <taxon>malvids</taxon>
        <taxon>Brassicales</taxon>
        <taxon>Brassicaceae</taxon>
        <taxon>Brassiceae</taxon>
        <taxon>Brassica</taxon>
    </lineage>
</organism>
<sequence>MEVDEKAANDVTADNATVATDVGDDFQNLTDEESEIKGAITSDSVTGGDTAGDEEIKEEGETVKGAGEGEAVKKHGTKKKSCKASTAAVGGTSKKRFVQAILSQTQSKRSLAKNSSRQEDGSKKVDEKGSSNPNPSTSK</sequence>
<dbReference type="Proteomes" id="UP000886595">
    <property type="component" value="Unassembled WGS sequence"/>
</dbReference>
<feature type="region of interest" description="Disordered" evidence="1">
    <location>
        <begin position="32"/>
        <end position="89"/>
    </location>
</feature>
<evidence type="ECO:0000256" key="1">
    <source>
        <dbReference type="SAM" id="MobiDB-lite"/>
    </source>
</evidence>
<comment type="caution">
    <text evidence="2">The sequence shown here is derived from an EMBL/GenBank/DDBJ whole genome shotgun (WGS) entry which is preliminary data.</text>
</comment>
<dbReference type="AlphaFoldDB" id="A0A8X7QTM2"/>
<feature type="region of interest" description="Disordered" evidence="1">
    <location>
        <begin position="103"/>
        <end position="139"/>
    </location>
</feature>
<feature type="compositionally biased region" description="Polar residues" evidence="1">
    <location>
        <begin position="130"/>
        <end position="139"/>
    </location>
</feature>
<feature type="compositionally biased region" description="Basic and acidic residues" evidence="1">
    <location>
        <begin position="116"/>
        <end position="129"/>
    </location>
</feature>
<proteinExistence type="predicted"/>
<dbReference type="EMBL" id="JAAMPC010000013">
    <property type="protein sequence ID" value="KAG2273483.1"/>
    <property type="molecule type" value="Genomic_DNA"/>
</dbReference>
<accession>A0A8X7QTM2</accession>
<feature type="compositionally biased region" description="Polar residues" evidence="1">
    <location>
        <begin position="103"/>
        <end position="115"/>
    </location>
</feature>
<evidence type="ECO:0000313" key="2">
    <source>
        <dbReference type="EMBL" id="KAG2273483.1"/>
    </source>
</evidence>
<protein>
    <submittedName>
        <fullName evidence="2">Uncharacterized protein</fullName>
    </submittedName>
</protein>
<dbReference type="OrthoDB" id="10615967at2759"/>
<keyword evidence="3" id="KW-1185">Reference proteome</keyword>
<gene>
    <name evidence="2" type="ORF">Bca52824_068038</name>
</gene>
<reference evidence="2 3" key="1">
    <citation type="submission" date="2020-02" db="EMBL/GenBank/DDBJ databases">
        <authorList>
            <person name="Ma Q."/>
            <person name="Huang Y."/>
            <person name="Song X."/>
            <person name="Pei D."/>
        </authorList>
    </citation>
    <scope>NUCLEOTIDE SEQUENCE [LARGE SCALE GENOMIC DNA]</scope>
    <source>
        <strain evidence="2">Sxm20200214</strain>
        <tissue evidence="2">Leaf</tissue>
    </source>
</reference>
<name>A0A8X7QTM2_BRACI</name>